<dbReference type="EMBL" id="DWZD01000047">
    <property type="protein sequence ID" value="HJA79636.1"/>
    <property type="molecule type" value="Genomic_DNA"/>
</dbReference>
<dbReference type="InterPro" id="IPR038765">
    <property type="entry name" value="Papain-like_cys_pep_sf"/>
</dbReference>
<dbReference type="AlphaFoldDB" id="A0A9D2KSN7"/>
<evidence type="ECO:0000313" key="1">
    <source>
        <dbReference type="EMBL" id="HJA79636.1"/>
    </source>
</evidence>
<evidence type="ECO:0008006" key="3">
    <source>
        <dbReference type="Google" id="ProtNLM"/>
    </source>
</evidence>
<dbReference type="Pfam" id="PF05708">
    <property type="entry name" value="Peptidase_C92"/>
    <property type="match status" value="1"/>
</dbReference>
<dbReference type="Gene3D" id="3.90.1720.10">
    <property type="entry name" value="endopeptidase domain like (from Nostoc punctiforme)"/>
    <property type="match status" value="1"/>
</dbReference>
<sequence length="234" mass="25841">MPHFPSLSFFLKQRPPCPVVSARPAALPLKGPCRERGGLLSRPGRLAAWLLVWASLTLAGCAVKPVMGPEDALAPETHAPALRGVLRHGDWIVARTIRTGGNLVASVTQKPFSHAALYDAEYDSVIEATANGVHRSSLEDLVGRSQRMLVIRPLWADETSRRVAVERARVLLGKSYDFTGLVGLGTRERYYCTELCIESYRPFMGREKPDNPIPRIIQPGDMYFWGTIVHDTGP</sequence>
<dbReference type="SUPFAM" id="SSF54001">
    <property type="entry name" value="Cysteine proteinases"/>
    <property type="match status" value="1"/>
</dbReference>
<accession>A0A9D2KSN7</accession>
<dbReference type="InterPro" id="IPR024453">
    <property type="entry name" value="Peptidase_C92"/>
</dbReference>
<reference evidence="1" key="2">
    <citation type="submission" date="2021-04" db="EMBL/GenBank/DDBJ databases">
        <authorList>
            <person name="Gilroy R."/>
        </authorList>
    </citation>
    <scope>NUCLEOTIDE SEQUENCE</scope>
    <source>
        <strain evidence="1">5032</strain>
    </source>
</reference>
<evidence type="ECO:0000313" key="2">
    <source>
        <dbReference type="Proteomes" id="UP000823821"/>
    </source>
</evidence>
<dbReference type="Proteomes" id="UP000823821">
    <property type="component" value="Unassembled WGS sequence"/>
</dbReference>
<proteinExistence type="predicted"/>
<comment type="caution">
    <text evidence="1">The sequence shown here is derived from an EMBL/GenBank/DDBJ whole genome shotgun (WGS) entry which is preliminary data.</text>
</comment>
<name>A0A9D2KSN7_9BACT</name>
<reference evidence="1" key="1">
    <citation type="journal article" date="2021" name="PeerJ">
        <title>Extensive microbial diversity within the chicken gut microbiome revealed by metagenomics and culture.</title>
        <authorList>
            <person name="Gilroy R."/>
            <person name="Ravi A."/>
            <person name="Getino M."/>
            <person name="Pursley I."/>
            <person name="Horton D.L."/>
            <person name="Alikhan N.F."/>
            <person name="Baker D."/>
            <person name="Gharbi K."/>
            <person name="Hall N."/>
            <person name="Watson M."/>
            <person name="Adriaenssens E.M."/>
            <person name="Foster-Nyarko E."/>
            <person name="Jarju S."/>
            <person name="Secka A."/>
            <person name="Antonio M."/>
            <person name="Oren A."/>
            <person name="Chaudhuri R.R."/>
            <person name="La Ragione R."/>
            <person name="Hildebrand F."/>
            <person name="Pallen M.J."/>
        </authorList>
    </citation>
    <scope>NUCLEOTIDE SEQUENCE</scope>
    <source>
        <strain evidence="1">5032</strain>
    </source>
</reference>
<organism evidence="1 2">
    <name type="scientific">Candidatus Desulfovibrio intestinavium</name>
    <dbReference type="NCBI Taxonomy" id="2838534"/>
    <lineage>
        <taxon>Bacteria</taxon>
        <taxon>Pseudomonadati</taxon>
        <taxon>Thermodesulfobacteriota</taxon>
        <taxon>Desulfovibrionia</taxon>
        <taxon>Desulfovibrionales</taxon>
        <taxon>Desulfovibrionaceae</taxon>
        <taxon>Desulfovibrio</taxon>
    </lineage>
</organism>
<protein>
    <recommendedName>
        <fullName evidence="3">Permuted papain-like amidase enzyme, YaeF/YiiX, C92 family</fullName>
    </recommendedName>
</protein>
<gene>
    <name evidence="1" type="ORF">H9784_08760</name>
</gene>